<accession>A0ACC5YQR1</accession>
<evidence type="ECO:0000313" key="1">
    <source>
        <dbReference type="EMBL" id="MCJ8737868.1"/>
    </source>
</evidence>
<dbReference type="EMBL" id="CM040985">
    <property type="protein sequence ID" value="MCJ8737868.1"/>
    <property type="molecule type" value="Genomic_DNA"/>
</dbReference>
<name>A0ACC5YQR1_9TELE</name>
<comment type="caution">
    <text evidence="1">The sequence shown here is derived from an EMBL/GenBank/DDBJ whole genome shotgun (WGS) entry which is preliminary data.</text>
</comment>
<organism evidence="1 2">
    <name type="scientific">Pangasius djambal</name>
    <dbReference type="NCBI Taxonomy" id="1691987"/>
    <lineage>
        <taxon>Eukaryota</taxon>
        <taxon>Metazoa</taxon>
        <taxon>Chordata</taxon>
        <taxon>Craniata</taxon>
        <taxon>Vertebrata</taxon>
        <taxon>Euteleostomi</taxon>
        <taxon>Actinopterygii</taxon>
        <taxon>Neopterygii</taxon>
        <taxon>Teleostei</taxon>
        <taxon>Ostariophysi</taxon>
        <taxon>Siluriformes</taxon>
        <taxon>Pangasiidae</taxon>
        <taxon>Pangasius</taxon>
    </lineage>
</organism>
<protein>
    <submittedName>
        <fullName evidence="1">Uncharacterized protein</fullName>
    </submittedName>
</protein>
<keyword evidence="2" id="KW-1185">Reference proteome</keyword>
<evidence type="ECO:0000313" key="2">
    <source>
        <dbReference type="Proteomes" id="UP000830395"/>
    </source>
</evidence>
<reference evidence="1" key="1">
    <citation type="submission" date="2020-02" db="EMBL/GenBank/DDBJ databases">
        <title>Genome sequencing of the panga catfish, Pangasius djambal.</title>
        <authorList>
            <person name="Wen M."/>
            <person name="Zahm M."/>
            <person name="Roques C."/>
            <person name="Cabau C."/>
            <person name="Klopp C."/>
            <person name="Donnadieu C."/>
            <person name="Jouanno E."/>
            <person name="Avarre J.-C."/>
            <person name="Campet M."/>
            <person name="Ha T."/>
            <person name="Dugue R."/>
            <person name="Lampietro C."/>
            <person name="Louis A."/>
            <person name="Herpin A."/>
            <person name="Echchiki A."/>
            <person name="Berthelot C."/>
            <person name="Parey E."/>
            <person name="Roest-Crollius H."/>
            <person name="Braasch I."/>
            <person name="Postlethwait J.H."/>
            <person name="Bobe J."/>
            <person name="Montfort J."/>
            <person name="Bouchez O."/>
            <person name="Begum T."/>
            <person name="Schartl M."/>
            <person name="Gustiano R."/>
            <person name="Guiguen Y."/>
        </authorList>
    </citation>
    <scope>NUCLEOTIDE SEQUENCE</scope>
    <source>
        <strain evidence="1">Pdj_M5554</strain>
    </source>
</reference>
<gene>
    <name evidence="1" type="ORF">PDJAM_G00029060</name>
</gene>
<dbReference type="Proteomes" id="UP000830395">
    <property type="component" value="Chromosome 11"/>
</dbReference>
<proteinExistence type="predicted"/>
<sequence>MYTVDTEIKCQISMGFIVRRAACASPHGVRLHREQAATWHPATPANRNPTGARANRSSREKRSAEVCPGLMDGGGCSCSRHAVTVLLI</sequence>